<feature type="compositionally biased region" description="Acidic residues" evidence="1">
    <location>
        <begin position="219"/>
        <end position="237"/>
    </location>
</feature>
<gene>
    <name evidence="2" type="ORF">J5N97_025187</name>
</gene>
<comment type="caution">
    <text evidence="2">The sequence shown here is derived from an EMBL/GenBank/DDBJ whole genome shotgun (WGS) entry which is preliminary data.</text>
</comment>
<dbReference type="EMBL" id="JAGGNH010000007">
    <property type="protein sequence ID" value="KAJ0968270.1"/>
    <property type="molecule type" value="Genomic_DNA"/>
</dbReference>
<evidence type="ECO:0000256" key="1">
    <source>
        <dbReference type="SAM" id="MobiDB-lite"/>
    </source>
</evidence>
<evidence type="ECO:0000313" key="2">
    <source>
        <dbReference type="EMBL" id="KAJ0968270.1"/>
    </source>
</evidence>
<accession>A0A9D5C8G1</accession>
<name>A0A9D5C8G1_9LILI</name>
<reference evidence="2" key="2">
    <citation type="journal article" date="2022" name="Hortic Res">
        <title>The genome of Dioscorea zingiberensis sheds light on the biosynthesis, origin and evolution of the medicinally important diosgenin saponins.</title>
        <authorList>
            <person name="Li Y."/>
            <person name="Tan C."/>
            <person name="Li Z."/>
            <person name="Guo J."/>
            <person name="Li S."/>
            <person name="Chen X."/>
            <person name="Wang C."/>
            <person name="Dai X."/>
            <person name="Yang H."/>
            <person name="Song W."/>
            <person name="Hou L."/>
            <person name="Xu J."/>
            <person name="Tong Z."/>
            <person name="Xu A."/>
            <person name="Yuan X."/>
            <person name="Wang W."/>
            <person name="Yang Q."/>
            <person name="Chen L."/>
            <person name="Sun Z."/>
            <person name="Wang K."/>
            <person name="Pan B."/>
            <person name="Chen J."/>
            <person name="Bao Y."/>
            <person name="Liu F."/>
            <person name="Qi X."/>
            <person name="Gang D.R."/>
            <person name="Wen J."/>
            <person name="Li J."/>
        </authorList>
    </citation>
    <scope>NUCLEOTIDE SEQUENCE</scope>
    <source>
        <strain evidence="2">Dzin_1.0</strain>
    </source>
</reference>
<reference evidence="2" key="1">
    <citation type="submission" date="2021-03" db="EMBL/GenBank/DDBJ databases">
        <authorList>
            <person name="Li Z."/>
            <person name="Yang C."/>
        </authorList>
    </citation>
    <scope>NUCLEOTIDE SEQUENCE</scope>
    <source>
        <strain evidence="2">Dzin_1.0</strain>
        <tissue evidence="2">Leaf</tissue>
    </source>
</reference>
<protein>
    <submittedName>
        <fullName evidence="2">Uncharacterized protein</fullName>
    </submittedName>
</protein>
<feature type="region of interest" description="Disordered" evidence="1">
    <location>
        <begin position="189"/>
        <end position="237"/>
    </location>
</feature>
<evidence type="ECO:0000313" key="3">
    <source>
        <dbReference type="Proteomes" id="UP001085076"/>
    </source>
</evidence>
<sequence length="237" mass="27006">MRLRRMYKRLKRRLSKRSKEARKVLTQSGLGGHNPSPRVSKRKSSEANMETIDRLVMMTDRRSKITERRRDDTDKYSFDACMDKLLSMPGVGGEEACAAVDALKCPENRIFFMKMRPNIVEYWLNLRLKEFRRQEGITATSTLISISEIEDKCASYPLCVAAIPKKIIQNDNGRNQKVIFGVADDQHNNKVKDKASDPGAGDDVDEGDTFTPGAKDVYDEFGNEDEEYGYGDDDFVE</sequence>
<feature type="region of interest" description="Disordered" evidence="1">
    <location>
        <begin position="13"/>
        <end position="47"/>
    </location>
</feature>
<keyword evidence="3" id="KW-1185">Reference proteome</keyword>
<organism evidence="2 3">
    <name type="scientific">Dioscorea zingiberensis</name>
    <dbReference type="NCBI Taxonomy" id="325984"/>
    <lineage>
        <taxon>Eukaryota</taxon>
        <taxon>Viridiplantae</taxon>
        <taxon>Streptophyta</taxon>
        <taxon>Embryophyta</taxon>
        <taxon>Tracheophyta</taxon>
        <taxon>Spermatophyta</taxon>
        <taxon>Magnoliopsida</taxon>
        <taxon>Liliopsida</taxon>
        <taxon>Dioscoreales</taxon>
        <taxon>Dioscoreaceae</taxon>
        <taxon>Dioscorea</taxon>
    </lineage>
</organism>
<dbReference type="AlphaFoldDB" id="A0A9D5C8G1"/>
<proteinExistence type="predicted"/>
<dbReference type="Proteomes" id="UP001085076">
    <property type="component" value="Miscellaneous, Linkage group lg07"/>
</dbReference>